<dbReference type="InterPro" id="IPR052925">
    <property type="entry name" value="Phage_Integrase-like_Recomb"/>
</dbReference>
<dbReference type="GO" id="GO:0006310">
    <property type="term" value="P:DNA recombination"/>
    <property type="evidence" value="ECO:0007669"/>
    <property type="project" value="UniProtKB-KW"/>
</dbReference>
<dbReference type="GO" id="GO:0003677">
    <property type="term" value="F:DNA binding"/>
    <property type="evidence" value="ECO:0007669"/>
    <property type="project" value="InterPro"/>
</dbReference>
<dbReference type="EMBL" id="JANPWB010000011">
    <property type="protein sequence ID" value="KAJ1124094.1"/>
    <property type="molecule type" value="Genomic_DNA"/>
</dbReference>
<dbReference type="PANTHER" id="PTHR34605">
    <property type="entry name" value="PHAGE_INTEGRASE DOMAIN-CONTAINING PROTEIN"/>
    <property type="match status" value="1"/>
</dbReference>
<dbReference type="Gene3D" id="1.10.443.10">
    <property type="entry name" value="Intergrase catalytic core"/>
    <property type="match status" value="1"/>
</dbReference>
<evidence type="ECO:0000256" key="2">
    <source>
        <dbReference type="SAM" id="MobiDB-lite"/>
    </source>
</evidence>
<evidence type="ECO:0000313" key="4">
    <source>
        <dbReference type="Proteomes" id="UP001066276"/>
    </source>
</evidence>
<gene>
    <name evidence="3" type="ORF">NDU88_002556</name>
</gene>
<comment type="caution">
    <text evidence="3">The sequence shown here is derived from an EMBL/GenBank/DDBJ whole genome shotgun (WGS) entry which is preliminary data.</text>
</comment>
<dbReference type="AlphaFoldDB" id="A0AAV7P8L2"/>
<dbReference type="GO" id="GO:0015074">
    <property type="term" value="P:DNA integration"/>
    <property type="evidence" value="ECO:0007669"/>
    <property type="project" value="InterPro"/>
</dbReference>
<dbReference type="PANTHER" id="PTHR34605:SF3">
    <property type="entry name" value="P CELL-TYPE AGGLUTINATION PROTEIN MAP4-LIKE-RELATED"/>
    <property type="match status" value="1"/>
</dbReference>
<feature type="region of interest" description="Disordered" evidence="2">
    <location>
        <begin position="142"/>
        <end position="169"/>
    </location>
</feature>
<dbReference type="InterPro" id="IPR013762">
    <property type="entry name" value="Integrase-like_cat_sf"/>
</dbReference>
<dbReference type="Proteomes" id="UP001066276">
    <property type="component" value="Chromosome 7"/>
</dbReference>
<dbReference type="InterPro" id="IPR011010">
    <property type="entry name" value="DNA_brk_join_enz"/>
</dbReference>
<protein>
    <submittedName>
        <fullName evidence="3">Uncharacterized protein</fullName>
    </submittedName>
</protein>
<feature type="region of interest" description="Disordered" evidence="2">
    <location>
        <begin position="374"/>
        <end position="429"/>
    </location>
</feature>
<dbReference type="SUPFAM" id="SSF56349">
    <property type="entry name" value="DNA breaking-rejoining enzymes"/>
    <property type="match status" value="1"/>
</dbReference>
<accession>A0AAV7P8L2</accession>
<keyword evidence="1" id="KW-0233">DNA recombination</keyword>
<name>A0AAV7P8L2_PLEWA</name>
<evidence type="ECO:0000256" key="1">
    <source>
        <dbReference type="ARBA" id="ARBA00023172"/>
    </source>
</evidence>
<keyword evidence="4" id="KW-1185">Reference proteome</keyword>
<feature type="compositionally biased region" description="Polar residues" evidence="2">
    <location>
        <begin position="390"/>
        <end position="402"/>
    </location>
</feature>
<reference evidence="3" key="1">
    <citation type="journal article" date="2022" name="bioRxiv">
        <title>Sequencing and chromosome-scale assembly of the giantPleurodeles waltlgenome.</title>
        <authorList>
            <person name="Brown T."/>
            <person name="Elewa A."/>
            <person name="Iarovenko S."/>
            <person name="Subramanian E."/>
            <person name="Araus A.J."/>
            <person name="Petzold A."/>
            <person name="Susuki M."/>
            <person name="Suzuki K.-i.T."/>
            <person name="Hayashi T."/>
            <person name="Toyoda A."/>
            <person name="Oliveira C."/>
            <person name="Osipova E."/>
            <person name="Leigh N.D."/>
            <person name="Simon A."/>
            <person name="Yun M.H."/>
        </authorList>
    </citation>
    <scope>NUCLEOTIDE SEQUENCE</scope>
    <source>
        <strain evidence="3">20211129_DDA</strain>
        <tissue evidence="3">Liver</tissue>
    </source>
</reference>
<organism evidence="3 4">
    <name type="scientific">Pleurodeles waltl</name>
    <name type="common">Iberian ribbed newt</name>
    <dbReference type="NCBI Taxonomy" id="8319"/>
    <lineage>
        <taxon>Eukaryota</taxon>
        <taxon>Metazoa</taxon>
        <taxon>Chordata</taxon>
        <taxon>Craniata</taxon>
        <taxon>Vertebrata</taxon>
        <taxon>Euteleostomi</taxon>
        <taxon>Amphibia</taxon>
        <taxon>Batrachia</taxon>
        <taxon>Caudata</taxon>
        <taxon>Salamandroidea</taxon>
        <taxon>Salamandridae</taxon>
        <taxon>Pleurodelinae</taxon>
        <taxon>Pleurodeles</taxon>
    </lineage>
</organism>
<proteinExistence type="predicted"/>
<evidence type="ECO:0000313" key="3">
    <source>
        <dbReference type="EMBL" id="KAJ1124094.1"/>
    </source>
</evidence>
<sequence>MAAPVLIEDDEFVVISDEEEWELRCQKGAGDQVFDGFVGAGSEGLGRVRQSIHRLFCPMLCKVQSWHFDNEAVFKLGEQVEIVDASGRVLSGKVCGETSGSGDRAIVQLDVSQANWGEGPSGCDTPPALGGQGVKAVYRPSGRMVGDRSTPVKVRAPSAHRPKGRVRSGAVRLTSRDEARFCDAQPSTSQGAGDGWDDLDDDLLDYDEELEVQVTSKQRDTVQREASGVVQGGHVPERPHVLSASSLPRGEEGLGGFLVTQSGRVSRGVSGCSRATNVKGDIGISRKVDASIQANVVTEAGKLEDGTRLLASQLLAVLRMALRRLGLDPSNYGTHSFRIGAATEARNQGKSDQLIKQLGRWRSGCFQKYVRSFKQSGEGRDRPTHKGIPPQSSNPKGASSSACREPTAQSEKESLSKPIRKGVTLRGQK</sequence>